<evidence type="ECO:0000313" key="1">
    <source>
        <dbReference type="EMBL" id="ENY73351.1"/>
    </source>
</evidence>
<accession>N9VPS8</accession>
<sequence>MFNALLSALCRHLSLPQEYLHRDGLDIPVGAFSLHVRQRDQLVTLFIALGDVQATSLANMADWPVLQLSRTDEHTTLLWAREWLDKLDLEIMVDLISRMLHQAEALTLESPPLTAFANCQPSAAIRG</sequence>
<reference evidence="1 2" key="1">
    <citation type="journal article" date="2013" name="Genome Announc.">
        <title>Draft Genome Sequence of the Aeromonas diversa Type Strain.</title>
        <authorList>
            <person name="Farfan M."/>
            <person name="Spataro N."/>
            <person name="Sanglas A."/>
            <person name="Albarral V."/>
            <person name="Loren J.G."/>
            <person name="Bosch E."/>
            <person name="Fuste M.C."/>
        </authorList>
    </citation>
    <scope>NUCLEOTIDE SEQUENCE [LARGE SCALE GENOMIC DNA]</scope>
    <source>
        <strain evidence="1 2">2478-85</strain>
    </source>
</reference>
<dbReference type="EMBL" id="APVG01000005">
    <property type="protein sequence ID" value="ENY73351.1"/>
    <property type="molecule type" value="Genomic_DNA"/>
</dbReference>
<organism evidence="1 2">
    <name type="scientific">Aeromonas diversa CDC 2478-85</name>
    <dbReference type="NCBI Taxonomy" id="1268237"/>
    <lineage>
        <taxon>Bacteria</taxon>
        <taxon>Pseudomonadati</taxon>
        <taxon>Pseudomonadota</taxon>
        <taxon>Gammaproteobacteria</taxon>
        <taxon>Aeromonadales</taxon>
        <taxon>Aeromonadaceae</taxon>
        <taxon>Aeromonas</taxon>
    </lineage>
</organism>
<gene>
    <name evidence="1" type="ORF">G114_03362</name>
</gene>
<proteinExistence type="predicted"/>
<keyword evidence="2" id="KW-1185">Reference proteome</keyword>
<dbReference type="eggNOG" id="ENOG502ZUC5">
    <property type="taxonomic scope" value="Bacteria"/>
</dbReference>
<name>N9VPS8_9GAMM</name>
<dbReference type="Proteomes" id="UP000023775">
    <property type="component" value="Unassembled WGS sequence"/>
</dbReference>
<dbReference type="Gene3D" id="3.30.1460.10">
    <property type="match status" value="1"/>
</dbReference>
<protein>
    <submittedName>
        <fullName evidence="1">Uncharacterized protein</fullName>
    </submittedName>
</protein>
<evidence type="ECO:0000313" key="2">
    <source>
        <dbReference type="Proteomes" id="UP000023775"/>
    </source>
</evidence>
<dbReference type="PATRIC" id="fig|1268237.3.peg.661"/>
<comment type="caution">
    <text evidence="1">The sequence shown here is derived from an EMBL/GenBank/DDBJ whole genome shotgun (WGS) entry which is preliminary data.</text>
</comment>
<dbReference type="AlphaFoldDB" id="N9VPS8"/>